<evidence type="ECO:0000259" key="11">
    <source>
        <dbReference type="Pfam" id="PF24456"/>
    </source>
</evidence>
<evidence type="ECO:0000256" key="10">
    <source>
        <dbReference type="SAM" id="Phobius"/>
    </source>
</evidence>
<keyword evidence="5" id="KW-0256">Endoplasmic reticulum</keyword>
<feature type="transmembrane region" description="Helical" evidence="10">
    <location>
        <begin position="29"/>
        <end position="52"/>
    </location>
</feature>
<dbReference type="PANTHER" id="PTHR28659:SF3">
    <property type="entry name" value="RETICULOPHAGY REGULATOR 1"/>
    <property type="match status" value="1"/>
</dbReference>
<gene>
    <name evidence="12" type="primary">retreg1</name>
</gene>
<comment type="similarity">
    <text evidence="2">Belongs to the RETREG family.</text>
</comment>
<dbReference type="GO" id="GO:0005789">
    <property type="term" value="C:endoplasmic reticulum membrane"/>
    <property type="evidence" value="ECO:0007669"/>
    <property type="project" value="UniProtKB-SubCell"/>
</dbReference>
<evidence type="ECO:0000256" key="6">
    <source>
        <dbReference type="ARBA" id="ARBA00022989"/>
    </source>
</evidence>
<keyword evidence="8 10" id="KW-0472">Membrane</keyword>
<protein>
    <submittedName>
        <fullName evidence="12">Reticulophagy regulator 1</fullName>
    </submittedName>
</protein>
<dbReference type="GeneTree" id="ENSGT00940000166973"/>
<dbReference type="InterPro" id="IPR057282">
    <property type="entry name" value="RETREG1-3-like_RHD"/>
</dbReference>
<dbReference type="GO" id="GO:0043524">
    <property type="term" value="P:negative regulation of neuron apoptotic process"/>
    <property type="evidence" value="ECO:0007669"/>
    <property type="project" value="TreeGrafter"/>
</dbReference>
<evidence type="ECO:0000256" key="9">
    <source>
        <dbReference type="SAM" id="MobiDB-lite"/>
    </source>
</evidence>
<keyword evidence="7" id="KW-0072">Autophagy</keyword>
<feature type="compositionally biased region" description="Basic and acidic residues" evidence="9">
    <location>
        <begin position="530"/>
        <end position="547"/>
    </location>
</feature>
<dbReference type="Ensembl" id="ENSSMAT00000043051.1">
    <property type="protein sequence ID" value="ENSSMAP00000053751.1"/>
    <property type="gene ID" value="ENSSMAG00000032862.1"/>
</dbReference>
<feature type="domain" description="RETREG1-3/ARL6IP-like N-terminal reticulon-homology" evidence="11">
    <location>
        <begin position="150"/>
        <end position="312"/>
    </location>
</feature>
<feature type="compositionally biased region" description="Pro residues" evidence="9">
    <location>
        <begin position="119"/>
        <end position="129"/>
    </location>
</feature>
<feature type="compositionally biased region" description="Polar residues" evidence="9">
    <location>
        <begin position="369"/>
        <end position="385"/>
    </location>
</feature>
<feature type="transmembrane region" description="Helical" evidence="10">
    <location>
        <begin position="180"/>
        <end position="201"/>
    </location>
</feature>
<evidence type="ECO:0000256" key="8">
    <source>
        <dbReference type="ARBA" id="ARBA00023136"/>
    </source>
</evidence>
<evidence type="ECO:0000256" key="3">
    <source>
        <dbReference type="ARBA" id="ARBA00022553"/>
    </source>
</evidence>
<evidence type="ECO:0000256" key="5">
    <source>
        <dbReference type="ARBA" id="ARBA00022824"/>
    </source>
</evidence>
<dbReference type="Proteomes" id="UP000694558">
    <property type="component" value="Chromosome 7"/>
</dbReference>
<dbReference type="InterPro" id="IPR043384">
    <property type="entry name" value="RETREG1/3"/>
</dbReference>
<feature type="region of interest" description="Disordered" evidence="9">
    <location>
        <begin position="110"/>
        <end position="147"/>
    </location>
</feature>
<evidence type="ECO:0000256" key="1">
    <source>
        <dbReference type="ARBA" id="ARBA00004477"/>
    </source>
</evidence>
<keyword evidence="6 10" id="KW-1133">Transmembrane helix</keyword>
<reference evidence="12" key="1">
    <citation type="submission" date="2023-05" db="EMBL/GenBank/DDBJ databases">
        <title>High-quality long-read genome of Scophthalmus maximus.</title>
        <authorList>
            <person name="Lien S."/>
            <person name="Martinez P."/>
        </authorList>
    </citation>
    <scope>NUCLEOTIDE SEQUENCE [LARGE SCALE GENOMIC DNA]</scope>
</reference>
<reference evidence="12" key="2">
    <citation type="submission" date="2025-08" db="UniProtKB">
        <authorList>
            <consortium name="Ensembl"/>
        </authorList>
    </citation>
    <scope>IDENTIFICATION</scope>
</reference>
<comment type="subcellular location">
    <subcellularLocation>
        <location evidence="1">Endoplasmic reticulum membrane</location>
        <topology evidence="1">Multi-pass membrane protein</topology>
    </subcellularLocation>
</comment>
<evidence type="ECO:0000256" key="4">
    <source>
        <dbReference type="ARBA" id="ARBA00022692"/>
    </source>
</evidence>
<dbReference type="AlphaFoldDB" id="A0A8D3D2J3"/>
<sequence length="561" mass="61370">MVLVKMLIPRLQNGSSRKPRRQVVSNLSYVYYHTCLLITATGVQNIFLHIYIYTSQNHIIHITVLEATFILKNGSPETPSRPAGDLTPIFAGGAEGRRAFEMLLSREAGTAGGGGGPPDAGPPPAPPGPEPREGQTAPGRAASRVGGLVDWRQRPRRTCALFAAANAVLWFVAFCSFRAYGLVAVLLAVLVVTVTVRDVAWSRYTGAHSWRSMTASWEIIDSGQDSRSGTGPQLSDSLKLFLQETSAFKQQNPGKFCLLVCSLCTFFAVLGRYIPGIVISYVLVLGVFLWPLISSHEVGLWLEPVLQKLDFGIGEFLQKIKANHEKRIVQAQTEMGIESDLSSMFPKLDSAACKEMSVSDTEVSDVTWTDNGTFNLSEGHTPQTENSEDLDREEAFTGGLQEFPSLDNGTTTNGDDDDLSLGLPLPPTETQQSIKSKKTLPPHKDQPTDKALELVNQMAGDFIAAAVTAAIQERIEAAVGFTALSNDPERSRLRESTRLLELAEESDSEVEDFELLDQSELEQLEEELGLGEKKAQLKEEAPSKTDESASTGFFTKLLRRH</sequence>
<dbReference type="Pfam" id="PF24456">
    <property type="entry name" value="RHD_RETREG1-3"/>
    <property type="match status" value="1"/>
</dbReference>
<evidence type="ECO:0000313" key="13">
    <source>
        <dbReference type="Proteomes" id="UP000694558"/>
    </source>
</evidence>
<dbReference type="PANTHER" id="PTHR28659">
    <property type="entry name" value="RETICULON-LIKE PROTEIN"/>
    <property type="match status" value="1"/>
</dbReference>
<feature type="region of interest" description="Disordered" evidence="9">
    <location>
        <begin position="527"/>
        <end position="561"/>
    </location>
</feature>
<name>A0A8D3D2J3_SCOMX</name>
<feature type="transmembrane region" description="Helical" evidence="10">
    <location>
        <begin position="158"/>
        <end position="174"/>
    </location>
</feature>
<keyword evidence="4 10" id="KW-0812">Transmembrane</keyword>
<accession>A0A8D3D2J3</accession>
<feature type="region of interest" description="Disordered" evidence="9">
    <location>
        <begin position="369"/>
        <end position="447"/>
    </location>
</feature>
<proteinExistence type="inferred from homology"/>
<keyword evidence="3" id="KW-0597">Phosphoprotein</keyword>
<dbReference type="GO" id="GO:0061709">
    <property type="term" value="P:reticulophagy"/>
    <property type="evidence" value="ECO:0007669"/>
    <property type="project" value="InterPro"/>
</dbReference>
<evidence type="ECO:0000256" key="2">
    <source>
        <dbReference type="ARBA" id="ARBA00006299"/>
    </source>
</evidence>
<organism evidence="12 13">
    <name type="scientific">Scophthalmus maximus</name>
    <name type="common">Turbot</name>
    <name type="synonym">Psetta maxima</name>
    <dbReference type="NCBI Taxonomy" id="52904"/>
    <lineage>
        <taxon>Eukaryota</taxon>
        <taxon>Metazoa</taxon>
        <taxon>Chordata</taxon>
        <taxon>Craniata</taxon>
        <taxon>Vertebrata</taxon>
        <taxon>Euteleostomi</taxon>
        <taxon>Actinopterygii</taxon>
        <taxon>Neopterygii</taxon>
        <taxon>Teleostei</taxon>
        <taxon>Neoteleostei</taxon>
        <taxon>Acanthomorphata</taxon>
        <taxon>Carangaria</taxon>
        <taxon>Pleuronectiformes</taxon>
        <taxon>Pleuronectoidei</taxon>
        <taxon>Scophthalmidae</taxon>
        <taxon>Scophthalmus</taxon>
    </lineage>
</organism>
<evidence type="ECO:0000313" key="12">
    <source>
        <dbReference type="Ensembl" id="ENSSMAP00000053751.1"/>
    </source>
</evidence>
<evidence type="ECO:0000256" key="7">
    <source>
        <dbReference type="ARBA" id="ARBA00023006"/>
    </source>
</evidence>